<keyword evidence="2" id="KW-1185">Reference proteome</keyword>
<dbReference type="Proteomes" id="UP001153069">
    <property type="component" value="Unassembled WGS sequence"/>
</dbReference>
<dbReference type="AlphaFoldDB" id="A0A9N8DE01"/>
<name>A0A9N8DE01_9STRA</name>
<comment type="caution">
    <text evidence="1">The sequence shown here is derived from an EMBL/GenBank/DDBJ whole genome shotgun (WGS) entry which is preliminary data.</text>
</comment>
<reference evidence="1" key="1">
    <citation type="submission" date="2020-06" db="EMBL/GenBank/DDBJ databases">
        <authorList>
            <consortium name="Plant Systems Biology data submission"/>
        </authorList>
    </citation>
    <scope>NUCLEOTIDE SEQUENCE</scope>
    <source>
        <strain evidence="1">D6</strain>
    </source>
</reference>
<accession>A0A9N8DE01</accession>
<sequence>MNPSSSTPNKSGAKATNVRESLMARRAMEGDNMGMAEGDVVMRASTPAEARQLRLAKLSQILAFVLDLTEDEDF</sequence>
<dbReference type="EMBL" id="CAICTM010000045">
    <property type="protein sequence ID" value="CAB9498770.1"/>
    <property type="molecule type" value="Genomic_DNA"/>
</dbReference>
<organism evidence="1 2">
    <name type="scientific">Seminavis robusta</name>
    <dbReference type="NCBI Taxonomy" id="568900"/>
    <lineage>
        <taxon>Eukaryota</taxon>
        <taxon>Sar</taxon>
        <taxon>Stramenopiles</taxon>
        <taxon>Ochrophyta</taxon>
        <taxon>Bacillariophyta</taxon>
        <taxon>Bacillariophyceae</taxon>
        <taxon>Bacillariophycidae</taxon>
        <taxon>Naviculales</taxon>
        <taxon>Naviculaceae</taxon>
        <taxon>Seminavis</taxon>
    </lineage>
</organism>
<protein>
    <submittedName>
        <fullName evidence="1">Uncharacterized protein</fullName>
    </submittedName>
</protein>
<evidence type="ECO:0000313" key="1">
    <source>
        <dbReference type="EMBL" id="CAB9498770.1"/>
    </source>
</evidence>
<evidence type="ECO:0000313" key="2">
    <source>
        <dbReference type="Proteomes" id="UP001153069"/>
    </source>
</evidence>
<proteinExistence type="predicted"/>
<gene>
    <name evidence="1" type="ORF">SEMRO_45_G026920.1</name>
</gene>